<dbReference type="AlphaFoldDB" id="A0A176W9N7"/>
<proteinExistence type="predicted"/>
<dbReference type="EMBL" id="LVLJ01001407">
    <property type="protein sequence ID" value="OAE29830.1"/>
    <property type="molecule type" value="Genomic_DNA"/>
</dbReference>
<evidence type="ECO:0000313" key="1">
    <source>
        <dbReference type="EMBL" id="OAE29830.1"/>
    </source>
</evidence>
<name>A0A176W9N7_MARPO</name>
<accession>A0A176W9N7</accession>
<gene>
    <name evidence="1" type="ORF">AXG93_1508s1010</name>
</gene>
<organism evidence="1 2">
    <name type="scientific">Marchantia polymorpha subsp. ruderalis</name>
    <dbReference type="NCBI Taxonomy" id="1480154"/>
    <lineage>
        <taxon>Eukaryota</taxon>
        <taxon>Viridiplantae</taxon>
        <taxon>Streptophyta</taxon>
        <taxon>Embryophyta</taxon>
        <taxon>Marchantiophyta</taxon>
        <taxon>Marchantiopsida</taxon>
        <taxon>Marchantiidae</taxon>
        <taxon>Marchantiales</taxon>
        <taxon>Marchantiaceae</taxon>
        <taxon>Marchantia</taxon>
    </lineage>
</organism>
<protein>
    <submittedName>
        <fullName evidence="1">Uncharacterized protein</fullName>
    </submittedName>
</protein>
<keyword evidence="2" id="KW-1185">Reference proteome</keyword>
<reference evidence="1" key="1">
    <citation type="submission" date="2016-03" db="EMBL/GenBank/DDBJ databases">
        <title>Mechanisms controlling the formation of the plant cell surface in tip-growing cells are functionally conserved among land plants.</title>
        <authorList>
            <person name="Honkanen S."/>
            <person name="Jones V.A."/>
            <person name="Morieri G."/>
            <person name="Champion C."/>
            <person name="Hetherington A.J."/>
            <person name="Kelly S."/>
            <person name="Saint-Marcoux D."/>
            <person name="Proust H."/>
            <person name="Prescott H."/>
            <person name="Dolan L."/>
        </authorList>
    </citation>
    <scope>NUCLEOTIDE SEQUENCE [LARGE SCALE GENOMIC DNA]</scope>
    <source>
        <tissue evidence="1">Whole gametophyte</tissue>
    </source>
</reference>
<comment type="caution">
    <text evidence="1">The sequence shown here is derived from an EMBL/GenBank/DDBJ whole genome shotgun (WGS) entry which is preliminary data.</text>
</comment>
<sequence length="186" mass="20459">MPRIIGIDRDEHRAAAAAAAVAGLIEKYIPEPVEQRNSWFLLFLSWTLLIIREISCCQANFWDSVLHCTTKHTTGTAAVGLYAACAEEEHLESLGLLSECVACSETAVLLGLIINSSCAGAVAGEARVGGWATYRRLPGDYGVRYAFDLIISSSNESRSRTYGKRLAVLEQGLRRKQFVSEDNSWF</sequence>
<evidence type="ECO:0000313" key="2">
    <source>
        <dbReference type="Proteomes" id="UP000077202"/>
    </source>
</evidence>
<dbReference type="Proteomes" id="UP000077202">
    <property type="component" value="Unassembled WGS sequence"/>
</dbReference>